<comment type="caution">
    <text evidence="1">The sequence shown here is derived from an EMBL/GenBank/DDBJ whole genome shotgun (WGS) entry which is preliminary data.</text>
</comment>
<dbReference type="RefSeq" id="XP_052949047.1">
    <property type="nucleotide sequence ID" value="XM_053090659.1"/>
</dbReference>
<dbReference type="AlphaFoldDB" id="A0AA38LX56"/>
<protein>
    <recommendedName>
        <fullName evidence="3">Hemerythrin-like domain-containing protein</fullName>
    </recommendedName>
</protein>
<evidence type="ECO:0000313" key="1">
    <source>
        <dbReference type="EMBL" id="KAI9639270.1"/>
    </source>
</evidence>
<name>A0AA38LX56_9TREE</name>
<dbReference type="InterPro" id="IPR053206">
    <property type="entry name" value="Dimeric_xanthone_biosynth"/>
</dbReference>
<dbReference type="PANTHER" id="PTHR38048:SF2">
    <property type="entry name" value="HEMERYTHRIN-LIKE DOMAIN-CONTAINING PROTEIN"/>
    <property type="match status" value="1"/>
</dbReference>
<dbReference type="EMBL" id="JAKWFO010000001">
    <property type="protein sequence ID" value="KAI9639270.1"/>
    <property type="molecule type" value="Genomic_DNA"/>
</dbReference>
<accession>A0AA38LX56</accession>
<keyword evidence="2" id="KW-1185">Reference proteome</keyword>
<dbReference type="Proteomes" id="UP001164286">
    <property type="component" value="Unassembled WGS sequence"/>
</dbReference>
<sequence>MSAAIPTPRPPEGSWMLRPERKAAWDYLHEAMECKRSRPPADAYDEYTQGAPVTHTAILRSLEQVYLHAPSVKDADLADFLGFVEAITFSVADHHRLEEDFIFPRVNALTQTTIWQPVSDEHERFIPPVFALWHYVRHCRTLLGVPQPSDIAEPWVSLDAIPTGVRNCLDFTSESEWDGAAVQRHMETFMLGFAQHIPFEAESSVAANLRKATAEDIGKLLGDLKKESFKTMNLHVQLPLVWTHNEMSDVKHFVVERPWLNRGLTWWFGGRHATWWKFSAYPQNLA</sequence>
<dbReference type="PANTHER" id="PTHR38048">
    <property type="entry name" value="EXPRESSED PROTEIN"/>
    <property type="match status" value="1"/>
</dbReference>
<gene>
    <name evidence="1" type="ORF">MKK02DRAFT_39566</name>
</gene>
<proteinExistence type="predicted"/>
<dbReference type="GeneID" id="77729864"/>
<organism evidence="1 2">
    <name type="scientific">Dioszegia hungarica</name>
    <dbReference type="NCBI Taxonomy" id="4972"/>
    <lineage>
        <taxon>Eukaryota</taxon>
        <taxon>Fungi</taxon>
        <taxon>Dikarya</taxon>
        <taxon>Basidiomycota</taxon>
        <taxon>Agaricomycotina</taxon>
        <taxon>Tremellomycetes</taxon>
        <taxon>Tremellales</taxon>
        <taxon>Bulleribasidiaceae</taxon>
        <taxon>Dioszegia</taxon>
    </lineage>
</organism>
<evidence type="ECO:0008006" key="3">
    <source>
        <dbReference type="Google" id="ProtNLM"/>
    </source>
</evidence>
<evidence type="ECO:0000313" key="2">
    <source>
        <dbReference type="Proteomes" id="UP001164286"/>
    </source>
</evidence>
<reference evidence="1" key="1">
    <citation type="journal article" date="2022" name="G3 (Bethesda)">
        <title>High quality genome of the basidiomycete yeast Dioszegia hungarica PDD-24b-2 isolated from cloud water.</title>
        <authorList>
            <person name="Jarrige D."/>
            <person name="Haridas S."/>
            <person name="Bleykasten-Grosshans C."/>
            <person name="Joly M."/>
            <person name="Nadalig T."/>
            <person name="Sancelme M."/>
            <person name="Vuilleumier S."/>
            <person name="Grigoriev I.V."/>
            <person name="Amato P."/>
            <person name="Bringel F."/>
        </authorList>
    </citation>
    <scope>NUCLEOTIDE SEQUENCE</scope>
    <source>
        <strain evidence="1">PDD-24b-2</strain>
    </source>
</reference>